<evidence type="ECO:0000313" key="2">
    <source>
        <dbReference type="EMBL" id="TNN43458.1"/>
    </source>
</evidence>
<dbReference type="OrthoDB" id="5916873at2759"/>
<dbReference type="Proteomes" id="UP000314294">
    <property type="component" value="Unassembled WGS sequence"/>
</dbReference>
<evidence type="ECO:0000313" key="3">
    <source>
        <dbReference type="Proteomes" id="UP000314294"/>
    </source>
</evidence>
<protein>
    <submittedName>
        <fullName evidence="2">Mesoderm induction early response protein 2</fullName>
    </submittedName>
</protein>
<organism evidence="2 3">
    <name type="scientific">Liparis tanakae</name>
    <name type="common">Tanaka's snailfish</name>
    <dbReference type="NCBI Taxonomy" id="230148"/>
    <lineage>
        <taxon>Eukaryota</taxon>
        <taxon>Metazoa</taxon>
        <taxon>Chordata</taxon>
        <taxon>Craniata</taxon>
        <taxon>Vertebrata</taxon>
        <taxon>Euteleostomi</taxon>
        <taxon>Actinopterygii</taxon>
        <taxon>Neopterygii</taxon>
        <taxon>Teleostei</taxon>
        <taxon>Neoteleostei</taxon>
        <taxon>Acanthomorphata</taxon>
        <taxon>Eupercaria</taxon>
        <taxon>Perciformes</taxon>
        <taxon>Cottioidei</taxon>
        <taxon>Cottales</taxon>
        <taxon>Liparidae</taxon>
        <taxon>Liparis</taxon>
    </lineage>
</organism>
<sequence length="114" mass="12730">MKMAAQSHTAGELPLEELLALYGYTVSDPEKESRHVAASLPGVTLDKDQITEDIFPGEEEEEEEEEDESLAEDLTPSVTSNTSDLLHRLHGSAHIDVNIPTIWHFRSLIPYAWS</sequence>
<dbReference type="AlphaFoldDB" id="A0A4Z2FQP2"/>
<comment type="caution">
    <text evidence="2">The sequence shown here is derived from an EMBL/GenBank/DDBJ whole genome shotgun (WGS) entry which is preliminary data.</text>
</comment>
<dbReference type="EMBL" id="SRLO01000964">
    <property type="protein sequence ID" value="TNN43458.1"/>
    <property type="molecule type" value="Genomic_DNA"/>
</dbReference>
<gene>
    <name evidence="2" type="primary">MIER2_1</name>
    <name evidence="2" type="ORF">EYF80_046346</name>
</gene>
<feature type="compositionally biased region" description="Acidic residues" evidence="1">
    <location>
        <begin position="56"/>
        <end position="71"/>
    </location>
</feature>
<accession>A0A4Z2FQP2</accession>
<keyword evidence="3" id="KW-1185">Reference proteome</keyword>
<reference evidence="2 3" key="1">
    <citation type="submission" date="2019-03" db="EMBL/GenBank/DDBJ databases">
        <title>First draft genome of Liparis tanakae, snailfish: a comprehensive survey of snailfish specific genes.</title>
        <authorList>
            <person name="Kim W."/>
            <person name="Song I."/>
            <person name="Jeong J.-H."/>
            <person name="Kim D."/>
            <person name="Kim S."/>
            <person name="Ryu S."/>
            <person name="Song J.Y."/>
            <person name="Lee S.K."/>
        </authorList>
    </citation>
    <scope>NUCLEOTIDE SEQUENCE [LARGE SCALE GENOMIC DNA]</scope>
    <source>
        <tissue evidence="2">Muscle</tissue>
    </source>
</reference>
<feature type="region of interest" description="Disordered" evidence="1">
    <location>
        <begin position="56"/>
        <end position="82"/>
    </location>
</feature>
<name>A0A4Z2FQP2_9TELE</name>
<proteinExistence type="predicted"/>
<evidence type="ECO:0000256" key="1">
    <source>
        <dbReference type="SAM" id="MobiDB-lite"/>
    </source>
</evidence>